<dbReference type="AlphaFoldDB" id="A0A0M3IP70"/>
<reference evidence="3" key="1">
    <citation type="submission" date="2017-02" db="UniProtKB">
        <authorList>
            <consortium name="WormBaseParasite"/>
        </authorList>
    </citation>
    <scope>IDENTIFICATION</scope>
</reference>
<keyword evidence="1" id="KW-1133">Transmembrane helix</keyword>
<feature type="transmembrane region" description="Helical" evidence="1">
    <location>
        <begin position="22"/>
        <end position="41"/>
    </location>
</feature>
<dbReference type="Proteomes" id="UP000036681">
    <property type="component" value="Unplaced"/>
</dbReference>
<evidence type="ECO:0000313" key="2">
    <source>
        <dbReference type="Proteomes" id="UP000036681"/>
    </source>
</evidence>
<sequence length="103" mass="11969">MPVFRCGLITIARLYYLLRPAFLGHVCIRLTIIIIGNNASISFIKPFTFITKFIFFSTIYVSAFIYAYVYVCCCCLFYMPCIYVIHLVNWYIAIGDPFFGTEE</sequence>
<evidence type="ECO:0000313" key="3">
    <source>
        <dbReference type="WBParaSite" id="ALUE_0002054801-mRNA-1"/>
    </source>
</evidence>
<organism evidence="2 3">
    <name type="scientific">Ascaris lumbricoides</name>
    <name type="common">Giant roundworm</name>
    <dbReference type="NCBI Taxonomy" id="6252"/>
    <lineage>
        <taxon>Eukaryota</taxon>
        <taxon>Metazoa</taxon>
        <taxon>Ecdysozoa</taxon>
        <taxon>Nematoda</taxon>
        <taxon>Chromadorea</taxon>
        <taxon>Rhabditida</taxon>
        <taxon>Spirurina</taxon>
        <taxon>Ascaridomorpha</taxon>
        <taxon>Ascaridoidea</taxon>
        <taxon>Ascarididae</taxon>
        <taxon>Ascaris</taxon>
    </lineage>
</organism>
<keyword evidence="1" id="KW-0812">Transmembrane</keyword>
<keyword evidence="1" id="KW-0472">Membrane</keyword>
<evidence type="ECO:0000256" key="1">
    <source>
        <dbReference type="SAM" id="Phobius"/>
    </source>
</evidence>
<keyword evidence="2" id="KW-1185">Reference proteome</keyword>
<protein>
    <submittedName>
        <fullName evidence="3">Uncharacterized protein</fullName>
    </submittedName>
</protein>
<feature type="transmembrane region" description="Helical" evidence="1">
    <location>
        <begin position="53"/>
        <end position="79"/>
    </location>
</feature>
<accession>A0A0M3IP70</accession>
<dbReference type="WBParaSite" id="ALUE_0002054801-mRNA-1">
    <property type="protein sequence ID" value="ALUE_0002054801-mRNA-1"/>
    <property type="gene ID" value="ALUE_0002054801"/>
</dbReference>
<proteinExistence type="predicted"/>
<name>A0A0M3IP70_ASCLU</name>